<name>A0A835LCC0_9MAGN</name>
<dbReference type="GO" id="GO:0016020">
    <property type="term" value="C:membrane"/>
    <property type="evidence" value="ECO:0007669"/>
    <property type="project" value="InterPro"/>
</dbReference>
<dbReference type="Gene3D" id="3.90.550.10">
    <property type="entry name" value="Spore Coat Polysaccharide Biosynthesis Protein SpsA, Chain A"/>
    <property type="match status" value="1"/>
</dbReference>
<keyword evidence="8" id="KW-0961">Cell wall biogenesis/degradation</keyword>
<evidence type="ECO:0000256" key="4">
    <source>
        <dbReference type="ARBA" id="ARBA00022679"/>
    </source>
</evidence>
<feature type="signal peptide" evidence="10">
    <location>
        <begin position="1"/>
        <end position="22"/>
    </location>
</feature>
<evidence type="ECO:0000256" key="9">
    <source>
        <dbReference type="SAM" id="Phobius"/>
    </source>
</evidence>
<dbReference type="GO" id="GO:0012505">
    <property type="term" value="C:endomembrane system"/>
    <property type="evidence" value="ECO:0007669"/>
    <property type="project" value="UniProtKB-SubCell"/>
</dbReference>
<keyword evidence="10" id="KW-0732">Signal</keyword>
<evidence type="ECO:0000256" key="3">
    <source>
        <dbReference type="ARBA" id="ARBA00022676"/>
    </source>
</evidence>
<reference evidence="12 13" key="1">
    <citation type="submission" date="2020-10" db="EMBL/GenBank/DDBJ databases">
        <title>The Coptis chinensis genome and diversification of protoberbering-type alkaloids.</title>
        <authorList>
            <person name="Wang B."/>
            <person name="Shu S."/>
            <person name="Song C."/>
            <person name="Liu Y."/>
        </authorList>
    </citation>
    <scope>NUCLEOTIDE SEQUENCE [LARGE SCALE GENOMIC DNA]</scope>
    <source>
        <strain evidence="12">HL-2020</strain>
        <tissue evidence="12">Leaf</tissue>
    </source>
</reference>
<feature type="domain" description="ATPase F1/V1/A1 complex alpha/beta subunit nucleotide-binding" evidence="11">
    <location>
        <begin position="171"/>
        <end position="231"/>
    </location>
</feature>
<comment type="subcellular location">
    <subcellularLocation>
        <location evidence="1">Endomembrane system</location>
        <topology evidence="1">Multi-pass membrane protein</topology>
    </subcellularLocation>
</comment>
<evidence type="ECO:0000313" key="12">
    <source>
        <dbReference type="EMBL" id="KAF9587287.1"/>
    </source>
</evidence>
<dbReference type="AlphaFoldDB" id="A0A835LCC0"/>
<dbReference type="EMBL" id="JADFTS010000009">
    <property type="protein sequence ID" value="KAF9587287.1"/>
    <property type="molecule type" value="Genomic_DNA"/>
</dbReference>
<keyword evidence="3" id="KW-0328">Glycosyltransferase</keyword>
<evidence type="ECO:0000256" key="1">
    <source>
        <dbReference type="ARBA" id="ARBA00004127"/>
    </source>
</evidence>
<dbReference type="InterPro" id="IPR005150">
    <property type="entry name" value="Cellulose_synth"/>
</dbReference>
<evidence type="ECO:0000256" key="8">
    <source>
        <dbReference type="ARBA" id="ARBA00023316"/>
    </source>
</evidence>
<dbReference type="GO" id="GO:0005524">
    <property type="term" value="F:ATP binding"/>
    <property type="evidence" value="ECO:0007669"/>
    <property type="project" value="InterPro"/>
</dbReference>
<feature type="transmembrane region" description="Helical" evidence="9">
    <location>
        <begin position="129"/>
        <end position="153"/>
    </location>
</feature>
<feature type="chain" id="PRO_5032448218" description="ATPase F1/V1/A1 complex alpha/beta subunit nucleotide-binding domain-containing protein" evidence="10">
    <location>
        <begin position="23"/>
        <end position="239"/>
    </location>
</feature>
<dbReference type="SUPFAM" id="SSF52540">
    <property type="entry name" value="P-loop containing nucleoside triphosphate hydrolases"/>
    <property type="match status" value="1"/>
</dbReference>
<evidence type="ECO:0000256" key="6">
    <source>
        <dbReference type="ARBA" id="ARBA00022989"/>
    </source>
</evidence>
<dbReference type="Gene3D" id="3.40.50.300">
    <property type="entry name" value="P-loop containing nucleotide triphosphate hydrolases"/>
    <property type="match status" value="1"/>
</dbReference>
<evidence type="ECO:0000256" key="10">
    <source>
        <dbReference type="SAM" id="SignalP"/>
    </source>
</evidence>
<keyword evidence="6 9" id="KW-1133">Transmembrane helix</keyword>
<dbReference type="Pfam" id="PF03552">
    <property type="entry name" value="Cellulose_synt"/>
    <property type="match status" value="1"/>
</dbReference>
<protein>
    <recommendedName>
        <fullName evidence="11">ATPase F1/V1/A1 complex alpha/beta subunit nucleotide-binding domain-containing protein</fullName>
    </recommendedName>
</protein>
<dbReference type="GO" id="GO:0071555">
    <property type="term" value="P:cell wall organization"/>
    <property type="evidence" value="ECO:0007669"/>
    <property type="project" value="UniProtKB-KW"/>
</dbReference>
<dbReference type="Proteomes" id="UP000631114">
    <property type="component" value="Unassembled WGS sequence"/>
</dbReference>
<dbReference type="InterPro" id="IPR029044">
    <property type="entry name" value="Nucleotide-diphossugar_trans"/>
</dbReference>
<dbReference type="PANTHER" id="PTHR13301">
    <property type="entry name" value="X-BOX TRANSCRIPTION FACTOR-RELATED"/>
    <property type="match status" value="1"/>
</dbReference>
<dbReference type="GO" id="GO:0016760">
    <property type="term" value="F:cellulose synthase (UDP-forming) activity"/>
    <property type="evidence" value="ECO:0007669"/>
    <property type="project" value="InterPro"/>
</dbReference>
<accession>A0A835LCC0</accession>
<keyword evidence="5 9" id="KW-0812">Transmembrane</keyword>
<gene>
    <name evidence="12" type="ORF">IFM89_000262</name>
</gene>
<dbReference type="InterPro" id="IPR027417">
    <property type="entry name" value="P-loop_NTPase"/>
</dbReference>
<dbReference type="Pfam" id="PF00006">
    <property type="entry name" value="ATP-synt_ab"/>
    <property type="match status" value="1"/>
</dbReference>
<keyword evidence="4" id="KW-0808">Transferase</keyword>
<comment type="similarity">
    <text evidence="2">Belongs to the ATPase alpha/beta chains family.</text>
</comment>
<proteinExistence type="inferred from homology"/>
<evidence type="ECO:0000256" key="7">
    <source>
        <dbReference type="ARBA" id="ARBA00023136"/>
    </source>
</evidence>
<dbReference type="GO" id="GO:0030244">
    <property type="term" value="P:cellulose biosynthetic process"/>
    <property type="evidence" value="ECO:0007669"/>
    <property type="project" value="InterPro"/>
</dbReference>
<comment type="caution">
    <text evidence="12">The sequence shown here is derived from an EMBL/GenBank/DDBJ whole genome shotgun (WGS) entry which is preliminary data.</text>
</comment>
<evidence type="ECO:0000256" key="2">
    <source>
        <dbReference type="ARBA" id="ARBA00008936"/>
    </source>
</evidence>
<organism evidence="12 13">
    <name type="scientific">Coptis chinensis</name>
    <dbReference type="NCBI Taxonomy" id="261450"/>
    <lineage>
        <taxon>Eukaryota</taxon>
        <taxon>Viridiplantae</taxon>
        <taxon>Streptophyta</taxon>
        <taxon>Embryophyta</taxon>
        <taxon>Tracheophyta</taxon>
        <taxon>Spermatophyta</taxon>
        <taxon>Magnoliopsida</taxon>
        <taxon>Ranunculales</taxon>
        <taxon>Ranunculaceae</taxon>
        <taxon>Coptidoideae</taxon>
        <taxon>Coptis</taxon>
    </lineage>
</organism>
<dbReference type="InterPro" id="IPR000194">
    <property type="entry name" value="ATPase_F1/V1/A1_a/bsu_nucl-bd"/>
</dbReference>
<evidence type="ECO:0000313" key="13">
    <source>
        <dbReference type="Proteomes" id="UP000631114"/>
    </source>
</evidence>
<dbReference type="OrthoDB" id="72851at2759"/>
<keyword evidence="13" id="KW-1185">Reference proteome</keyword>
<keyword evidence="7 9" id="KW-0472">Membrane</keyword>
<evidence type="ECO:0000259" key="11">
    <source>
        <dbReference type="Pfam" id="PF00006"/>
    </source>
</evidence>
<sequence length="239" mass="26978">MNALVRVSAILTNALFILNLDCDHYINNSKAARGGSVFLDDPQIGRKVCYIQFPQRFDDINRSDRYANRNSVFFNINMKGLDGIQYEICGITCKIDCVTELVGSLMNKLQLELAITGGKLFHYKLCHMYNLSMFLMPFSLQFLEGLVLYLVHLVMEKQLLVKLFLSTPILTLVYVGCGERGNEMAEVLMDFPQLTMTLSDGCEESVMKRTTLVANTSIMPVTAREASIYTSNILLLLLM</sequence>
<evidence type="ECO:0000256" key="5">
    <source>
        <dbReference type="ARBA" id="ARBA00022692"/>
    </source>
</evidence>